<dbReference type="AlphaFoldDB" id="A0A7S3EUU6"/>
<sequence length="100" mass="11339">MRFVTLTEVNGGSTFFSWRTSQHPCISHSGEKMTHSLSSTIAKVMDGTKPAAAQEQVWMFMEVKRVAEWLKSGRHRECDSRMRHAGEKFTLTSTQNSSET</sequence>
<dbReference type="EMBL" id="HBHX01018464">
    <property type="protein sequence ID" value="CAE0109573.1"/>
    <property type="molecule type" value="Transcribed_RNA"/>
</dbReference>
<protein>
    <submittedName>
        <fullName evidence="1">Uncharacterized protein</fullName>
    </submittedName>
</protein>
<evidence type="ECO:0000313" key="1">
    <source>
        <dbReference type="EMBL" id="CAE0109573.1"/>
    </source>
</evidence>
<reference evidence="1" key="1">
    <citation type="submission" date="2021-01" db="EMBL/GenBank/DDBJ databases">
        <authorList>
            <person name="Corre E."/>
            <person name="Pelletier E."/>
            <person name="Niang G."/>
            <person name="Scheremetjew M."/>
            <person name="Finn R."/>
            <person name="Kale V."/>
            <person name="Holt S."/>
            <person name="Cochrane G."/>
            <person name="Meng A."/>
            <person name="Brown T."/>
            <person name="Cohen L."/>
        </authorList>
    </citation>
    <scope>NUCLEOTIDE SEQUENCE</scope>
    <source>
        <strain evidence="1">CCMP281</strain>
    </source>
</reference>
<organism evidence="1">
    <name type="scientific">Haptolina ericina</name>
    <dbReference type="NCBI Taxonomy" id="156174"/>
    <lineage>
        <taxon>Eukaryota</taxon>
        <taxon>Haptista</taxon>
        <taxon>Haptophyta</taxon>
        <taxon>Prymnesiophyceae</taxon>
        <taxon>Prymnesiales</taxon>
        <taxon>Prymnesiaceae</taxon>
        <taxon>Haptolina</taxon>
    </lineage>
</organism>
<proteinExistence type="predicted"/>
<name>A0A7S3EUU6_9EUKA</name>
<accession>A0A7S3EUU6</accession>
<gene>
    <name evidence="1" type="ORF">HERI1096_LOCUS10233</name>
</gene>